<dbReference type="GO" id="GO:0016301">
    <property type="term" value="F:kinase activity"/>
    <property type="evidence" value="ECO:0007669"/>
    <property type="project" value="UniProtKB-KW"/>
</dbReference>
<dbReference type="InterPro" id="IPR052562">
    <property type="entry name" value="Ketohexokinase-related"/>
</dbReference>
<accession>G5IK01</accession>
<evidence type="ECO:0000256" key="3">
    <source>
        <dbReference type="ARBA" id="ARBA00022777"/>
    </source>
</evidence>
<evidence type="ECO:0000256" key="1">
    <source>
        <dbReference type="ARBA" id="ARBA00010688"/>
    </source>
</evidence>
<evidence type="ECO:0000259" key="5">
    <source>
        <dbReference type="Pfam" id="PF00294"/>
    </source>
</evidence>
<dbReference type="EMBL" id="ADLN01000105">
    <property type="protein sequence ID" value="EHI58185.1"/>
    <property type="molecule type" value="Genomic_DNA"/>
</dbReference>
<dbReference type="PANTHER" id="PTHR42774:SF3">
    <property type="entry name" value="KETOHEXOKINASE"/>
    <property type="match status" value="1"/>
</dbReference>
<dbReference type="HOGENOM" id="CLU_027634_2_2_9"/>
<comment type="similarity">
    <text evidence="1 4">Belongs to the carbohydrate kinase PfkB family.</text>
</comment>
<dbReference type="Pfam" id="PF00294">
    <property type="entry name" value="PfkB"/>
    <property type="match status" value="1"/>
</dbReference>
<keyword evidence="3 4" id="KW-0418">Kinase</keyword>
<reference evidence="6 7" key="1">
    <citation type="submission" date="2011-08" db="EMBL/GenBank/DDBJ databases">
        <title>The Genome Sequence of Clostridium hathewayi WAL-18680.</title>
        <authorList>
            <consortium name="The Broad Institute Genome Sequencing Platform"/>
            <person name="Earl A."/>
            <person name="Ward D."/>
            <person name="Feldgarden M."/>
            <person name="Gevers D."/>
            <person name="Finegold S.M."/>
            <person name="Summanen P.H."/>
            <person name="Molitoris D.R."/>
            <person name="Song M."/>
            <person name="Daigneault M."/>
            <person name="Allen-Vercoe E."/>
            <person name="Young S.K."/>
            <person name="Zeng Q."/>
            <person name="Gargeya S."/>
            <person name="Fitzgerald M."/>
            <person name="Haas B."/>
            <person name="Abouelleil A."/>
            <person name="Alvarado L."/>
            <person name="Arachchi H.M."/>
            <person name="Berlin A."/>
            <person name="Brown A."/>
            <person name="Chapman S.B."/>
            <person name="Chen Z."/>
            <person name="Dunbar C."/>
            <person name="Freedman E."/>
            <person name="Gearin G."/>
            <person name="Gellesch M."/>
            <person name="Goldberg J."/>
            <person name="Griggs A."/>
            <person name="Gujja S."/>
            <person name="Heiman D."/>
            <person name="Howarth C."/>
            <person name="Larson L."/>
            <person name="Lui A."/>
            <person name="MacDonald P.J.P."/>
            <person name="Montmayeur A."/>
            <person name="Murphy C."/>
            <person name="Neiman D."/>
            <person name="Pearson M."/>
            <person name="Priest M."/>
            <person name="Roberts A."/>
            <person name="Saif S."/>
            <person name="Shea T."/>
            <person name="Shenoy N."/>
            <person name="Sisk P."/>
            <person name="Stolte C."/>
            <person name="Sykes S."/>
            <person name="Wortman J."/>
            <person name="Nusbaum C."/>
            <person name="Birren B."/>
        </authorList>
    </citation>
    <scope>NUCLEOTIDE SEQUENCE [LARGE SCALE GENOMIC DNA]</scope>
    <source>
        <strain evidence="6 7">WAL-18680</strain>
    </source>
</reference>
<evidence type="ECO:0000256" key="4">
    <source>
        <dbReference type="RuleBase" id="RU003704"/>
    </source>
</evidence>
<proteinExistence type="inferred from homology"/>
<dbReference type="InterPro" id="IPR002139">
    <property type="entry name" value="Ribo/fructo_kinase"/>
</dbReference>
<dbReference type="InterPro" id="IPR029056">
    <property type="entry name" value="Ribokinase-like"/>
</dbReference>
<comment type="caution">
    <text evidence="6">The sequence shown here is derived from an EMBL/GenBank/DDBJ whole genome shotgun (WGS) entry which is preliminary data.</text>
</comment>
<keyword evidence="2 4" id="KW-0808">Transferase</keyword>
<dbReference type="PRINTS" id="PR00990">
    <property type="entry name" value="RIBOKINASE"/>
</dbReference>
<dbReference type="PROSITE" id="PS00584">
    <property type="entry name" value="PFKB_KINASES_2"/>
    <property type="match status" value="1"/>
</dbReference>
<keyword evidence="7" id="KW-1185">Reference proteome</keyword>
<dbReference type="PATRIC" id="fig|742737.3.peg.3809"/>
<organism evidence="6 7">
    <name type="scientific">Hungatella hathewayi WAL-18680</name>
    <dbReference type="NCBI Taxonomy" id="742737"/>
    <lineage>
        <taxon>Bacteria</taxon>
        <taxon>Bacillati</taxon>
        <taxon>Bacillota</taxon>
        <taxon>Clostridia</taxon>
        <taxon>Lachnospirales</taxon>
        <taxon>Lachnospiraceae</taxon>
        <taxon>Hungatella</taxon>
    </lineage>
</organism>
<feature type="domain" description="Carbohydrate kinase PfkB" evidence="5">
    <location>
        <begin position="1"/>
        <end position="287"/>
    </location>
</feature>
<evidence type="ECO:0000256" key="2">
    <source>
        <dbReference type="ARBA" id="ARBA00022679"/>
    </source>
</evidence>
<dbReference type="SUPFAM" id="SSF53613">
    <property type="entry name" value="Ribokinase-like"/>
    <property type="match status" value="1"/>
</dbReference>
<dbReference type="Proteomes" id="UP000005384">
    <property type="component" value="Unassembled WGS sequence"/>
</dbReference>
<name>G5IK01_9FIRM</name>
<evidence type="ECO:0000313" key="6">
    <source>
        <dbReference type="EMBL" id="EHI58185.1"/>
    </source>
</evidence>
<dbReference type="PANTHER" id="PTHR42774">
    <property type="entry name" value="PHOSPHOTRANSFERASE SYSTEM TRANSPORT PROTEIN"/>
    <property type="match status" value="1"/>
</dbReference>
<dbReference type="Gene3D" id="3.40.1190.20">
    <property type="match status" value="1"/>
</dbReference>
<protein>
    <recommendedName>
        <fullName evidence="5">Carbohydrate kinase PfkB domain-containing protein</fullName>
    </recommendedName>
</protein>
<sequence length="302" mass="32457">MTEVIGIGAALFDILMTAEGFPKEDTKMQGSSTKLQCGGPCATALVAVSKLGISAEYMGTLGDDMYGSFIRREFARFGVGCDSVRTVEGGQSFHSFVLINTEKSTRTCIWNRGTLLPPETGDVDLETLSGAKYLHLDGHHPEAAIYAAGKARAQGVKVSLDAGGIYPGIEKLLPLVDVLIPSEEFALAVTGERKAEKAAVVLMERYHPEILVITQGSRGGFIWEKGQAVRYPVYPVKAIDTNGAGDTFHGAFLVGRIRGMTVYEAASFASAVSALKCTRFGAQDGIPGYEETVEFMETNKRR</sequence>
<gene>
    <name evidence="6" type="ORF">HMPREF9473_03829</name>
</gene>
<dbReference type="RefSeq" id="WP_006781820.1">
    <property type="nucleotide sequence ID" value="NZ_CP040506.1"/>
</dbReference>
<dbReference type="AlphaFoldDB" id="G5IK01"/>
<evidence type="ECO:0000313" key="7">
    <source>
        <dbReference type="Proteomes" id="UP000005384"/>
    </source>
</evidence>
<dbReference type="InterPro" id="IPR011611">
    <property type="entry name" value="PfkB_dom"/>
</dbReference>
<dbReference type="OrthoDB" id="9813569at2"/>
<dbReference type="InterPro" id="IPR002173">
    <property type="entry name" value="Carboh/pur_kinase_PfkB_CS"/>
</dbReference>